<feature type="chain" id="PRO_5028887401" evidence="1">
    <location>
        <begin position="19"/>
        <end position="380"/>
    </location>
</feature>
<dbReference type="PANTHER" id="PTHR46306">
    <property type="entry name" value="BTB/POZ DOMAIN-CONTAINING PROTEIN 9"/>
    <property type="match status" value="1"/>
</dbReference>
<dbReference type="WBParaSite" id="Pan_g7062.t1">
    <property type="protein sequence ID" value="Pan_g7062.t1"/>
    <property type="gene ID" value="Pan_g7062"/>
</dbReference>
<dbReference type="InterPro" id="IPR052407">
    <property type="entry name" value="BTB_POZ_domain_cont_9"/>
</dbReference>
<evidence type="ECO:0000313" key="3">
    <source>
        <dbReference type="WBParaSite" id="Pan_g7062.t1"/>
    </source>
</evidence>
<dbReference type="InterPro" id="IPR008979">
    <property type="entry name" value="Galactose-bd-like_sf"/>
</dbReference>
<dbReference type="PANTHER" id="PTHR46306:SF1">
    <property type="entry name" value="BTB_POZ DOMAIN-CONTAINING PROTEIN 9"/>
    <property type="match status" value="1"/>
</dbReference>
<dbReference type="Gene3D" id="2.60.120.260">
    <property type="entry name" value="Galactose-binding domain-like"/>
    <property type="match status" value="1"/>
</dbReference>
<dbReference type="AlphaFoldDB" id="A0A7E4W4L7"/>
<reference evidence="2" key="1">
    <citation type="journal article" date="2013" name="Genetics">
        <title>The draft genome and transcriptome of Panagrellus redivivus are shaped by the harsh demands of a free-living lifestyle.</title>
        <authorList>
            <person name="Srinivasan J."/>
            <person name="Dillman A.R."/>
            <person name="Macchietto M.G."/>
            <person name="Heikkinen L."/>
            <person name="Lakso M."/>
            <person name="Fracchia K.M."/>
            <person name="Antoshechkin I."/>
            <person name="Mortazavi A."/>
            <person name="Wong G."/>
            <person name="Sternberg P.W."/>
        </authorList>
    </citation>
    <scope>NUCLEOTIDE SEQUENCE [LARGE SCALE GENOMIC DNA]</scope>
    <source>
        <strain evidence="2">MT8872</strain>
    </source>
</reference>
<reference evidence="3" key="2">
    <citation type="submission" date="2020-10" db="UniProtKB">
        <authorList>
            <consortium name="WormBaseParasite"/>
        </authorList>
    </citation>
    <scope>IDENTIFICATION</scope>
</reference>
<proteinExistence type="predicted"/>
<dbReference type="GO" id="GO:0050804">
    <property type="term" value="P:modulation of chemical synaptic transmission"/>
    <property type="evidence" value="ECO:0007669"/>
    <property type="project" value="TreeGrafter"/>
</dbReference>
<evidence type="ECO:0000256" key="1">
    <source>
        <dbReference type="SAM" id="SignalP"/>
    </source>
</evidence>
<dbReference type="GO" id="GO:0008344">
    <property type="term" value="P:adult locomotory behavior"/>
    <property type="evidence" value="ECO:0007669"/>
    <property type="project" value="TreeGrafter"/>
</dbReference>
<dbReference type="GO" id="GO:0048512">
    <property type="term" value="P:circadian behavior"/>
    <property type="evidence" value="ECO:0007669"/>
    <property type="project" value="TreeGrafter"/>
</dbReference>
<feature type="signal peptide" evidence="1">
    <location>
        <begin position="1"/>
        <end position="18"/>
    </location>
</feature>
<dbReference type="GO" id="GO:0005737">
    <property type="term" value="C:cytoplasm"/>
    <property type="evidence" value="ECO:0007669"/>
    <property type="project" value="TreeGrafter"/>
</dbReference>
<dbReference type="Proteomes" id="UP000492821">
    <property type="component" value="Unassembled WGS sequence"/>
</dbReference>
<accession>A0A7E4W4L7</accession>
<sequence length="380" mass="43345">MQPLTVVLLLAIVAPAISKVYYARALAYIECHGNPVSAPVEVVRANEKDAVHDDLITIQVKDGKFDATVHDKYFSKITTSNDTDPDYFLRIHHDCGCGQVYETRMIPRENHFDNEKEANDKPYNYGTVSLSLCTVAEIESKQKQAIGKVEEHVAIKLKRLYILNNIEMDLAEGDWSYWIAVSPDKEDWTHIINYSPYICRSTQRLYFKEQPIRYIRIHGAAPNNASFDISRFHAKNRPDSLEFDPETGIVIPSQNVASAELNAIVTHGGNPNAMITSSTFGILHTWTTTDNYIILQLPQPYMIGTLDIWLGEEDVYSYNIEVGVDRLHWALVVKEDQKVHSRQHDVFNKQPVVFIKITCKYSSREEKTCIVQQIKLPSKT</sequence>
<organism evidence="2 3">
    <name type="scientific">Panagrellus redivivus</name>
    <name type="common">Microworm</name>
    <dbReference type="NCBI Taxonomy" id="6233"/>
    <lineage>
        <taxon>Eukaryota</taxon>
        <taxon>Metazoa</taxon>
        <taxon>Ecdysozoa</taxon>
        <taxon>Nematoda</taxon>
        <taxon>Chromadorea</taxon>
        <taxon>Rhabditida</taxon>
        <taxon>Tylenchina</taxon>
        <taxon>Panagrolaimomorpha</taxon>
        <taxon>Panagrolaimoidea</taxon>
        <taxon>Panagrolaimidae</taxon>
        <taxon>Panagrellus</taxon>
    </lineage>
</organism>
<name>A0A7E4W4L7_PANRE</name>
<dbReference type="SUPFAM" id="SSF49785">
    <property type="entry name" value="Galactose-binding domain-like"/>
    <property type="match status" value="2"/>
</dbReference>
<protein>
    <submittedName>
        <fullName evidence="3">Signal peptide-containing protein</fullName>
    </submittedName>
</protein>
<keyword evidence="1" id="KW-0732">Signal</keyword>
<keyword evidence="2" id="KW-1185">Reference proteome</keyword>
<evidence type="ECO:0000313" key="2">
    <source>
        <dbReference type="Proteomes" id="UP000492821"/>
    </source>
</evidence>